<dbReference type="AlphaFoldDB" id="A0AB40AZ06"/>
<feature type="binding site" evidence="3">
    <location>
        <position position="309"/>
    </location>
    <ligand>
        <name>ATP</name>
        <dbReference type="ChEBI" id="CHEBI:30616"/>
    </ligand>
</feature>
<feature type="domain" description="Protein kinase" evidence="6">
    <location>
        <begin position="281"/>
        <end position="573"/>
    </location>
</feature>
<dbReference type="PROSITE" id="PS50011">
    <property type="entry name" value="PROTEIN_KINASE_DOM"/>
    <property type="match status" value="1"/>
</dbReference>
<name>A0AB40AZ06_DIOCR</name>
<keyword evidence="1 3" id="KW-0547">Nucleotide-binding</keyword>
<proteinExistence type="predicted"/>
<dbReference type="GO" id="GO:0004672">
    <property type="term" value="F:protein kinase activity"/>
    <property type="evidence" value="ECO:0007669"/>
    <property type="project" value="InterPro"/>
</dbReference>
<dbReference type="PROSITE" id="PS00107">
    <property type="entry name" value="PROTEIN_KINASE_ATP"/>
    <property type="match status" value="1"/>
</dbReference>
<dbReference type="PANTHER" id="PTHR46008:SF18">
    <property type="entry name" value="PROTEIN KINASE DOMAIN-CONTAINING PROTEIN"/>
    <property type="match status" value="1"/>
</dbReference>
<dbReference type="RefSeq" id="XP_039119729.1">
    <property type="nucleotide sequence ID" value="XM_039263795.1"/>
</dbReference>
<keyword evidence="4" id="KW-1133">Transmembrane helix</keyword>
<dbReference type="PANTHER" id="PTHR46008">
    <property type="entry name" value="LEAF RUST 10 DISEASE-RESISTANCE LOCUS RECEPTOR-LIKE PROTEIN KINASE-LIKE 1.4"/>
    <property type="match status" value="1"/>
</dbReference>
<evidence type="ECO:0000259" key="6">
    <source>
        <dbReference type="PROSITE" id="PS50011"/>
    </source>
</evidence>
<keyword evidence="4" id="KW-0472">Membrane</keyword>
<reference evidence="8" key="1">
    <citation type="submission" date="2025-08" db="UniProtKB">
        <authorList>
            <consortium name="RefSeq"/>
        </authorList>
    </citation>
    <scope>IDENTIFICATION</scope>
</reference>
<keyword evidence="2 3" id="KW-0067">ATP-binding</keyword>
<evidence type="ECO:0000256" key="4">
    <source>
        <dbReference type="SAM" id="Phobius"/>
    </source>
</evidence>
<keyword evidence="7" id="KW-1185">Reference proteome</keyword>
<gene>
    <name evidence="8" type="primary">LOC120256018</name>
</gene>
<dbReference type="Gene3D" id="1.10.510.10">
    <property type="entry name" value="Transferase(Phosphotransferase) domain 1"/>
    <property type="match status" value="1"/>
</dbReference>
<evidence type="ECO:0000256" key="1">
    <source>
        <dbReference type="ARBA" id="ARBA00022741"/>
    </source>
</evidence>
<evidence type="ECO:0000256" key="5">
    <source>
        <dbReference type="SAM" id="SignalP"/>
    </source>
</evidence>
<dbReference type="InterPro" id="IPR001245">
    <property type="entry name" value="Ser-Thr/Tyr_kinase_cat_dom"/>
</dbReference>
<evidence type="ECO:0000256" key="2">
    <source>
        <dbReference type="ARBA" id="ARBA00022840"/>
    </source>
</evidence>
<dbReference type="GO" id="GO:0005524">
    <property type="term" value="F:ATP binding"/>
    <property type="evidence" value="ECO:0007669"/>
    <property type="project" value="UniProtKB-UniRule"/>
</dbReference>
<evidence type="ECO:0000256" key="3">
    <source>
        <dbReference type="PROSITE-ProRule" id="PRU10141"/>
    </source>
</evidence>
<feature type="transmembrane region" description="Helical" evidence="4">
    <location>
        <begin position="218"/>
        <end position="239"/>
    </location>
</feature>
<accession>A0AB40AZ06</accession>
<dbReference type="InterPro" id="IPR008266">
    <property type="entry name" value="Tyr_kinase_AS"/>
</dbReference>
<dbReference type="PROSITE" id="PS00109">
    <property type="entry name" value="PROTEIN_KINASE_TYR"/>
    <property type="match status" value="1"/>
</dbReference>
<evidence type="ECO:0000313" key="7">
    <source>
        <dbReference type="Proteomes" id="UP001515500"/>
    </source>
</evidence>
<dbReference type="Gene3D" id="3.30.200.20">
    <property type="entry name" value="Phosphorylase Kinase, domain 1"/>
    <property type="match status" value="1"/>
</dbReference>
<keyword evidence="4" id="KW-0812">Transmembrane</keyword>
<dbReference type="Pfam" id="PF07714">
    <property type="entry name" value="PK_Tyr_Ser-Thr"/>
    <property type="match status" value="1"/>
</dbReference>
<evidence type="ECO:0000313" key="8">
    <source>
        <dbReference type="RefSeq" id="XP_039119729.1"/>
    </source>
</evidence>
<dbReference type="InterPro" id="IPR017441">
    <property type="entry name" value="Protein_kinase_ATP_BS"/>
</dbReference>
<feature type="chain" id="PRO_5044244328" evidence="5">
    <location>
        <begin position="19"/>
        <end position="574"/>
    </location>
</feature>
<dbReference type="InterPro" id="IPR000719">
    <property type="entry name" value="Prot_kinase_dom"/>
</dbReference>
<organism evidence="7 8">
    <name type="scientific">Dioscorea cayennensis subsp. rotundata</name>
    <name type="common">White Guinea yam</name>
    <name type="synonym">Dioscorea rotundata</name>
    <dbReference type="NCBI Taxonomy" id="55577"/>
    <lineage>
        <taxon>Eukaryota</taxon>
        <taxon>Viridiplantae</taxon>
        <taxon>Streptophyta</taxon>
        <taxon>Embryophyta</taxon>
        <taxon>Tracheophyta</taxon>
        <taxon>Spermatophyta</taxon>
        <taxon>Magnoliopsida</taxon>
        <taxon>Liliopsida</taxon>
        <taxon>Dioscoreales</taxon>
        <taxon>Dioscoreaceae</taxon>
        <taxon>Dioscorea</taxon>
    </lineage>
</organism>
<sequence length="574" mass="63402">MSSLLLLLLFFFFSPSHSLPCSPSPTPCPPFLSSPSFPFSSIPGCGHPSFQINCSSSSIIINSIPFLILSISISSNSLHLSPLLPSPPFSHCPSLPLHPINLSSSPFLLLHNVCHSLPCFLNSSSSSSCSLSYFQNQLLSQPHRLFTSCHSSNHSCRSHPHSTNLLLNTSFSVTWNRNDSYFSNCSSCHGVCAFNDSLPSKPFLCIPFGNSHSSHRSLLLALFFVGVFLVLSILVVALLRRCRPERGGGGGESATAVFIQCHFPRPPSFSYEILRAATNGFDHRCKIGDGGFGSVFLAHLPDGRAAAVKRLHARPNTSVSSSSTSDSFCNEIFILSSVKHPNLVRLHGYCCDPRGLLLVYDYVPNGTLADHIHHKRSLSWPVRVEIAVQIAAALEYLHFELKPPVVHRDVTSSNIFVERDMRIKVGDFGLSRLLALPQDSSDEYIRRTGPQGTPGYLDPEYHRSFRLTEKSDVYSFGVVMLELVTGMMAVDTGRDERDVSLAEMVVGRIQVGMLHQVVDPMLMRHVERPALASIEAVAELAFRCLAGDQDDRPDSREVGEELKRIRNQLQDYLR</sequence>
<dbReference type="SUPFAM" id="SSF56112">
    <property type="entry name" value="Protein kinase-like (PK-like)"/>
    <property type="match status" value="1"/>
</dbReference>
<protein>
    <submittedName>
        <fullName evidence="8">LEAF RUST 10 DISEASE-RESISTANCE LOCUS RECEPTOR-LIKE PROTEIN KINASE-like 1.5</fullName>
    </submittedName>
</protein>
<keyword evidence="5" id="KW-0732">Signal</keyword>
<feature type="signal peptide" evidence="5">
    <location>
        <begin position="1"/>
        <end position="18"/>
    </location>
</feature>
<dbReference type="Proteomes" id="UP001515500">
    <property type="component" value="Unplaced"/>
</dbReference>
<dbReference type="GeneID" id="120256018"/>
<dbReference type="InterPro" id="IPR011009">
    <property type="entry name" value="Kinase-like_dom_sf"/>
</dbReference>